<dbReference type="RefSeq" id="WP_007062812.1">
    <property type="nucleotide sequence ID" value="NZ_CP009933.1"/>
</dbReference>
<evidence type="ECO:0000313" key="2">
    <source>
        <dbReference type="EMBL" id="AKA72449.1"/>
    </source>
</evidence>
<sequence length="40" mass="4552">MNKKSEKNRKNDNKTKNEKTSNPITGKVDPNMNKPVRGLP</sequence>
<dbReference type="AlphaFoldDB" id="A0A0E3K5V8"/>
<feature type="compositionally biased region" description="Basic and acidic residues" evidence="1">
    <location>
        <begin position="1"/>
        <end position="19"/>
    </location>
</feature>
<gene>
    <name evidence="2" type="ORF">CSCA_5324</name>
</gene>
<keyword evidence="3" id="KW-1185">Reference proteome</keyword>
<evidence type="ECO:0000313" key="3">
    <source>
        <dbReference type="Proteomes" id="UP000033115"/>
    </source>
</evidence>
<proteinExistence type="predicted"/>
<organism evidence="2 3">
    <name type="scientific">Clostridium scatologenes</name>
    <dbReference type="NCBI Taxonomy" id="1548"/>
    <lineage>
        <taxon>Bacteria</taxon>
        <taxon>Bacillati</taxon>
        <taxon>Bacillota</taxon>
        <taxon>Clostridia</taxon>
        <taxon>Eubacteriales</taxon>
        <taxon>Clostridiaceae</taxon>
        <taxon>Clostridium</taxon>
    </lineage>
</organism>
<dbReference type="STRING" id="1548.CSCA_5324"/>
<feature type="region of interest" description="Disordered" evidence="1">
    <location>
        <begin position="1"/>
        <end position="40"/>
    </location>
</feature>
<protein>
    <submittedName>
        <fullName evidence="2">Uncharacterized protein</fullName>
    </submittedName>
</protein>
<dbReference type="EMBL" id="CP009933">
    <property type="protein sequence ID" value="AKA72449.1"/>
    <property type="molecule type" value="Genomic_DNA"/>
</dbReference>
<evidence type="ECO:0000256" key="1">
    <source>
        <dbReference type="SAM" id="MobiDB-lite"/>
    </source>
</evidence>
<dbReference type="Proteomes" id="UP000033115">
    <property type="component" value="Chromosome"/>
</dbReference>
<name>A0A0E3K5V8_CLOSL</name>
<dbReference type="KEGG" id="csq:CSCA_5324"/>
<accession>A0A0E3K5V8</accession>
<dbReference type="HOGENOM" id="CLU_218652_0_0_9"/>
<reference evidence="2 3" key="1">
    <citation type="journal article" date="2015" name="J. Biotechnol.">
        <title>Complete genome sequence of a malodorant-producing acetogen, Clostridium scatologenes ATCC 25775(T).</title>
        <authorList>
            <person name="Zhu Z."/>
            <person name="Guo T."/>
            <person name="Zheng H."/>
            <person name="Song T."/>
            <person name="Ouyang P."/>
            <person name="Xie J."/>
        </authorList>
    </citation>
    <scope>NUCLEOTIDE SEQUENCE [LARGE SCALE GENOMIC DNA]</scope>
    <source>
        <strain evidence="2 3">ATCC 25775</strain>
    </source>
</reference>